<sequence length="267" mass="30407">MLSIIALLSGRVFVGPELGRNEEYQDCTVGYTLDSFNAANKIRAWHPILRPFIYRFVPEYRAVQRELATLTRLVTPLVHERLKGKQNGAPNMMDWNMNNSPSLKRHDVKYQAMQQLQVSFLAIHTTAKLLTNVCFDLAAHPEYLQLLRDELEEVLNTTGGQFSKAALLKLKKMDSIMSETQRHNPPGIMTFNRKATSSLELSNGLHIPSGTYLAAASSQIAMDSEHWDTPEKYDGLRFYRMRQEPGCGDKYQVYFSMSNWSLLSAVN</sequence>
<dbReference type="PANTHER" id="PTHR46206:SF6">
    <property type="entry name" value="CYTOCHROME P450 MONOOXYGENASE AN1598-RELATED"/>
    <property type="match status" value="1"/>
</dbReference>
<keyword evidence="6" id="KW-0503">Monooxygenase</keyword>
<dbReference type="InterPro" id="IPR001128">
    <property type="entry name" value="Cyt_P450"/>
</dbReference>
<proteinExistence type="inferred from homology"/>
<evidence type="ECO:0000256" key="2">
    <source>
        <dbReference type="ARBA" id="ARBA00010617"/>
    </source>
</evidence>
<dbReference type="Gene3D" id="1.10.630.10">
    <property type="entry name" value="Cytochrome P450"/>
    <property type="match status" value="1"/>
</dbReference>
<organism evidence="7 8">
    <name type="scientific">Penicillium vulpinum</name>
    <dbReference type="NCBI Taxonomy" id="29845"/>
    <lineage>
        <taxon>Eukaryota</taxon>
        <taxon>Fungi</taxon>
        <taxon>Dikarya</taxon>
        <taxon>Ascomycota</taxon>
        <taxon>Pezizomycotina</taxon>
        <taxon>Eurotiomycetes</taxon>
        <taxon>Eurotiomycetidae</taxon>
        <taxon>Eurotiales</taxon>
        <taxon>Aspergillaceae</taxon>
        <taxon>Penicillium</taxon>
    </lineage>
</organism>
<dbReference type="InterPro" id="IPR036396">
    <property type="entry name" value="Cyt_P450_sf"/>
</dbReference>
<dbReference type="Pfam" id="PF00067">
    <property type="entry name" value="p450"/>
    <property type="match status" value="1"/>
</dbReference>
<keyword evidence="5" id="KW-0408">Iron</keyword>
<dbReference type="GO" id="GO:0043386">
    <property type="term" value="P:mycotoxin biosynthetic process"/>
    <property type="evidence" value="ECO:0007669"/>
    <property type="project" value="UniProtKB-ARBA"/>
</dbReference>
<dbReference type="AlphaFoldDB" id="A0A1V6RNE7"/>
<keyword evidence="4" id="KW-0560">Oxidoreductase</keyword>
<evidence type="ECO:0000256" key="4">
    <source>
        <dbReference type="ARBA" id="ARBA00023002"/>
    </source>
</evidence>
<dbReference type="GO" id="GO:0020037">
    <property type="term" value="F:heme binding"/>
    <property type="evidence" value="ECO:0007669"/>
    <property type="project" value="InterPro"/>
</dbReference>
<dbReference type="PANTHER" id="PTHR46206">
    <property type="entry name" value="CYTOCHROME P450"/>
    <property type="match status" value="1"/>
</dbReference>
<comment type="caution">
    <text evidence="7">The sequence shown here is derived from an EMBL/GenBank/DDBJ whole genome shotgun (WGS) entry which is preliminary data.</text>
</comment>
<protein>
    <recommendedName>
        <fullName evidence="9">Cytochrome P450</fullName>
    </recommendedName>
</protein>
<dbReference type="EMBL" id="MDYP01000037">
    <property type="protein sequence ID" value="OQE02943.1"/>
    <property type="molecule type" value="Genomic_DNA"/>
</dbReference>
<evidence type="ECO:0000313" key="8">
    <source>
        <dbReference type="Proteomes" id="UP000191518"/>
    </source>
</evidence>
<evidence type="ECO:0000256" key="1">
    <source>
        <dbReference type="ARBA" id="ARBA00001971"/>
    </source>
</evidence>
<evidence type="ECO:0000256" key="3">
    <source>
        <dbReference type="ARBA" id="ARBA00022723"/>
    </source>
</evidence>
<evidence type="ECO:0000256" key="6">
    <source>
        <dbReference type="ARBA" id="ARBA00023033"/>
    </source>
</evidence>
<dbReference type="SUPFAM" id="SSF48264">
    <property type="entry name" value="Cytochrome P450"/>
    <property type="match status" value="1"/>
</dbReference>
<evidence type="ECO:0000313" key="7">
    <source>
        <dbReference type="EMBL" id="OQE02943.1"/>
    </source>
</evidence>
<name>A0A1V6RNE7_9EURO</name>
<dbReference type="GO" id="GO:0004497">
    <property type="term" value="F:monooxygenase activity"/>
    <property type="evidence" value="ECO:0007669"/>
    <property type="project" value="UniProtKB-KW"/>
</dbReference>
<gene>
    <name evidence="7" type="ORF">PENVUL_c037G03479</name>
</gene>
<dbReference type="GO" id="GO:0016705">
    <property type="term" value="F:oxidoreductase activity, acting on paired donors, with incorporation or reduction of molecular oxygen"/>
    <property type="evidence" value="ECO:0007669"/>
    <property type="project" value="InterPro"/>
</dbReference>
<reference evidence="8" key="1">
    <citation type="journal article" date="2017" name="Nat. Microbiol.">
        <title>Global analysis of biosynthetic gene clusters reveals vast potential of secondary metabolite production in Penicillium species.</title>
        <authorList>
            <person name="Nielsen J.C."/>
            <person name="Grijseels S."/>
            <person name="Prigent S."/>
            <person name="Ji B."/>
            <person name="Dainat J."/>
            <person name="Nielsen K.F."/>
            <person name="Frisvad J.C."/>
            <person name="Workman M."/>
            <person name="Nielsen J."/>
        </authorList>
    </citation>
    <scope>NUCLEOTIDE SEQUENCE [LARGE SCALE GENOMIC DNA]</scope>
    <source>
        <strain evidence="8">IBT 29486</strain>
    </source>
</reference>
<dbReference type="Proteomes" id="UP000191518">
    <property type="component" value="Unassembled WGS sequence"/>
</dbReference>
<evidence type="ECO:0000256" key="5">
    <source>
        <dbReference type="ARBA" id="ARBA00023004"/>
    </source>
</evidence>
<keyword evidence="3" id="KW-0479">Metal-binding</keyword>
<comment type="similarity">
    <text evidence="2">Belongs to the cytochrome P450 family.</text>
</comment>
<evidence type="ECO:0008006" key="9">
    <source>
        <dbReference type="Google" id="ProtNLM"/>
    </source>
</evidence>
<dbReference type="CDD" id="cd11041">
    <property type="entry name" value="CYP503A1-like"/>
    <property type="match status" value="1"/>
</dbReference>
<dbReference type="GO" id="GO:0005506">
    <property type="term" value="F:iron ion binding"/>
    <property type="evidence" value="ECO:0007669"/>
    <property type="project" value="InterPro"/>
</dbReference>
<comment type="cofactor">
    <cofactor evidence="1">
        <name>heme</name>
        <dbReference type="ChEBI" id="CHEBI:30413"/>
    </cofactor>
</comment>
<keyword evidence="8" id="KW-1185">Reference proteome</keyword>
<dbReference type="STRING" id="29845.A0A1V6RNE7"/>
<accession>A0A1V6RNE7</accession>